<evidence type="ECO:0000313" key="3">
    <source>
        <dbReference type="Proteomes" id="UP000018850"/>
    </source>
</evidence>
<protein>
    <recommendedName>
        <fullName evidence="4">DUF4421 domain-containing protein</fullName>
    </recommendedName>
</protein>
<evidence type="ECO:0000256" key="1">
    <source>
        <dbReference type="SAM" id="SignalP"/>
    </source>
</evidence>
<organism evidence="2 3">
    <name type="scientific">Zhouia amylolytica AD3</name>
    <dbReference type="NCBI Taxonomy" id="1286632"/>
    <lineage>
        <taxon>Bacteria</taxon>
        <taxon>Pseudomonadati</taxon>
        <taxon>Bacteroidota</taxon>
        <taxon>Flavobacteriia</taxon>
        <taxon>Flavobacteriales</taxon>
        <taxon>Flavobacteriaceae</taxon>
        <taxon>Zhouia</taxon>
    </lineage>
</organism>
<reference evidence="2 3" key="2">
    <citation type="journal article" date="2016" name="Genome Announc.">
        <title>Draft Genome Sequence of Zhouia amylolytica AD3, Isolated from Tidal Flat Sediment.</title>
        <authorList>
            <person name="Jia B."/>
            <person name="Jin H.M."/>
            <person name="Lee H.J."/>
            <person name="Jeon C.O."/>
        </authorList>
    </citation>
    <scope>NUCLEOTIDE SEQUENCE [LARGE SCALE GENOMIC DNA]</scope>
    <source>
        <strain evidence="2 3">AD3</strain>
    </source>
</reference>
<dbReference type="InterPro" id="IPR025535">
    <property type="entry name" value="DUF4421"/>
</dbReference>
<feature type="signal peptide" evidence="1">
    <location>
        <begin position="1"/>
        <end position="20"/>
    </location>
</feature>
<sequence>MGLKKALILLFISHCFFITAQRTDSIHKDGYIKSFPDEVALKLAFIHNSNSFGYNDKDASTKYEISPNKKERLSIAAQFRSLEVGVGISSGFLPGNSHADDANIINLALKGFYKNWIQDVSFYHQRGFTINRGSGDEISPLMETNKIGGATAYSFNKKFSYRATRSQREWQLKSAGSFIPKVYYYYTNFVLQSSGFNHNSSSVDIALAPSYFYNFVLNEHFMFSSGASAGFGLNYNDFGNDYVFTSLYELSLQGVLSFNYDRFFGGIQSNVLFLKSNSTRYMQFRDTMNYLNIHIGYRFKAPRTFTKTADKINKKLNIDKK</sequence>
<dbReference type="STRING" id="376730.SAMN04487906_0306"/>
<dbReference type="eggNOG" id="COG5571">
    <property type="taxonomic scope" value="Bacteria"/>
</dbReference>
<feature type="chain" id="PRO_5004827285" description="DUF4421 domain-containing protein" evidence="1">
    <location>
        <begin position="21"/>
        <end position="321"/>
    </location>
</feature>
<dbReference type="EMBL" id="AYXY01000026">
    <property type="protein sequence ID" value="ETN94209.1"/>
    <property type="molecule type" value="Genomic_DNA"/>
</dbReference>
<gene>
    <name evidence="2" type="ORF">P278_30130</name>
</gene>
<proteinExistence type="predicted"/>
<accession>W2UJR4</accession>
<dbReference type="Proteomes" id="UP000018850">
    <property type="component" value="Unassembled WGS sequence"/>
</dbReference>
<evidence type="ECO:0008006" key="4">
    <source>
        <dbReference type="Google" id="ProtNLM"/>
    </source>
</evidence>
<reference evidence="3" key="1">
    <citation type="submission" date="2013-11" db="EMBL/GenBank/DDBJ databases">
        <title>Draft genome sequence from a member of Zhouia, isolated tidal flat.</title>
        <authorList>
            <person name="Jin H."/>
            <person name="Jeon C.O."/>
        </authorList>
    </citation>
    <scope>NUCLEOTIDE SEQUENCE [LARGE SCALE GENOMIC DNA]</scope>
    <source>
        <strain evidence="3">AD3</strain>
    </source>
</reference>
<dbReference type="PATRIC" id="fig|1286632.3.peg.3008"/>
<name>W2UJR4_9FLAO</name>
<dbReference type="RefSeq" id="WP_038268523.1">
    <property type="nucleotide sequence ID" value="NZ_AYXY01000026.1"/>
</dbReference>
<evidence type="ECO:0000313" key="2">
    <source>
        <dbReference type="EMBL" id="ETN94209.1"/>
    </source>
</evidence>
<dbReference type="Pfam" id="PF14391">
    <property type="entry name" value="DUF4421"/>
    <property type="match status" value="1"/>
</dbReference>
<keyword evidence="3" id="KW-1185">Reference proteome</keyword>
<comment type="caution">
    <text evidence="2">The sequence shown here is derived from an EMBL/GenBank/DDBJ whole genome shotgun (WGS) entry which is preliminary data.</text>
</comment>
<dbReference type="AlphaFoldDB" id="W2UJR4"/>
<keyword evidence="1" id="KW-0732">Signal</keyword>